<comment type="similarity">
    <text evidence="2 5">Belongs to the TonB-dependent receptor family.</text>
</comment>
<accession>A0ABS8XZE7</accession>
<dbReference type="InterPro" id="IPR000531">
    <property type="entry name" value="Beta-barrel_TonB"/>
</dbReference>
<evidence type="ECO:0000256" key="5">
    <source>
        <dbReference type="RuleBase" id="RU003357"/>
    </source>
</evidence>
<keyword evidence="3 5" id="KW-0472">Membrane</keyword>
<evidence type="ECO:0000259" key="7">
    <source>
        <dbReference type="Pfam" id="PF07715"/>
    </source>
</evidence>
<evidence type="ECO:0000259" key="6">
    <source>
        <dbReference type="Pfam" id="PF00593"/>
    </source>
</evidence>
<keyword evidence="9" id="KW-1185">Reference proteome</keyword>
<evidence type="ECO:0000313" key="8">
    <source>
        <dbReference type="EMBL" id="MCE4557987.1"/>
    </source>
</evidence>
<keyword evidence="8" id="KW-0675">Receptor</keyword>
<keyword evidence="5" id="KW-0798">TonB box</keyword>
<comment type="subcellular location">
    <subcellularLocation>
        <location evidence="1 5">Cell outer membrane</location>
    </subcellularLocation>
</comment>
<evidence type="ECO:0000256" key="1">
    <source>
        <dbReference type="ARBA" id="ARBA00004442"/>
    </source>
</evidence>
<protein>
    <submittedName>
        <fullName evidence="8">TonB-dependent receptor</fullName>
    </submittedName>
</protein>
<dbReference type="PANTHER" id="PTHR40980:SF3">
    <property type="entry name" value="TONB-DEPENDENT RECEPTOR-LIKE BETA-BARREL DOMAIN-CONTAINING PROTEIN"/>
    <property type="match status" value="1"/>
</dbReference>
<keyword evidence="4" id="KW-0998">Cell outer membrane</keyword>
<proteinExistence type="inferred from homology"/>
<reference evidence="8 9" key="1">
    <citation type="submission" date="2021-12" db="EMBL/GenBank/DDBJ databases">
        <title>Genome seq of P8.</title>
        <authorList>
            <person name="Seo T."/>
        </authorList>
    </citation>
    <scope>NUCLEOTIDE SEQUENCE [LARGE SCALE GENOMIC DNA]</scope>
    <source>
        <strain evidence="8 9">P8</strain>
    </source>
</reference>
<dbReference type="NCBIfam" id="TIGR01782">
    <property type="entry name" value="TonB-Xanth-Caul"/>
    <property type="match status" value="1"/>
</dbReference>
<feature type="domain" description="TonB-dependent receptor-like beta-barrel" evidence="6">
    <location>
        <begin position="470"/>
        <end position="768"/>
    </location>
</feature>
<dbReference type="InterPro" id="IPR010104">
    <property type="entry name" value="TonB_rcpt_bac"/>
</dbReference>
<evidence type="ECO:0000256" key="3">
    <source>
        <dbReference type="ARBA" id="ARBA00023136"/>
    </source>
</evidence>
<dbReference type="Gene3D" id="2.40.170.20">
    <property type="entry name" value="TonB-dependent receptor, beta-barrel domain"/>
    <property type="match status" value="1"/>
</dbReference>
<dbReference type="Proteomes" id="UP001200741">
    <property type="component" value="Unassembled WGS sequence"/>
</dbReference>
<dbReference type="EMBL" id="JAJTWU010000015">
    <property type="protein sequence ID" value="MCE4557987.1"/>
    <property type="molecule type" value="Genomic_DNA"/>
</dbReference>
<name>A0ABS8XZE7_9BURK</name>
<dbReference type="InterPro" id="IPR036942">
    <property type="entry name" value="Beta-barrel_TonB_sf"/>
</dbReference>
<evidence type="ECO:0000256" key="2">
    <source>
        <dbReference type="ARBA" id="ARBA00009810"/>
    </source>
</evidence>
<dbReference type="PANTHER" id="PTHR40980">
    <property type="entry name" value="PLUG DOMAIN-CONTAINING PROTEIN"/>
    <property type="match status" value="1"/>
</dbReference>
<dbReference type="InterPro" id="IPR012910">
    <property type="entry name" value="Plug_dom"/>
</dbReference>
<dbReference type="InterPro" id="IPR037066">
    <property type="entry name" value="Plug_dom_sf"/>
</dbReference>
<dbReference type="Pfam" id="PF00593">
    <property type="entry name" value="TonB_dep_Rec_b-barrel"/>
    <property type="match status" value="1"/>
</dbReference>
<dbReference type="Pfam" id="PF07715">
    <property type="entry name" value="Plug"/>
    <property type="match status" value="1"/>
</dbReference>
<dbReference type="SUPFAM" id="SSF56935">
    <property type="entry name" value="Porins"/>
    <property type="match status" value="1"/>
</dbReference>
<evidence type="ECO:0000313" key="9">
    <source>
        <dbReference type="Proteomes" id="UP001200741"/>
    </source>
</evidence>
<feature type="domain" description="TonB-dependent receptor plug" evidence="7">
    <location>
        <begin position="6"/>
        <end position="101"/>
    </location>
</feature>
<gene>
    <name evidence="8" type="ORF">LXT13_26725</name>
</gene>
<comment type="caution">
    <text evidence="8">The sequence shown here is derived from an EMBL/GenBank/DDBJ whole genome shotgun (WGS) entry which is preliminary data.</text>
</comment>
<dbReference type="Gene3D" id="2.170.130.10">
    <property type="entry name" value="TonB-dependent receptor, plug domain"/>
    <property type="match status" value="1"/>
</dbReference>
<sequence length="801" mass="85907">MDVDIVDAVAAGDINKLPDASVGDALQRLTGVQVQRDRGEVSSFAVRGLVQVESLLNGREIFSAGGARTLDPSLIPSEMLAGIDVWKTSAASRLEGGIGGTVDLRTRRPLDFPGPMTLLSLRVPYAELAARGTLQGSLLWSRREAVGEGVVGLLFNAAQQRRAFREDQKSTGAPTLRSDLVPGIAVVAPAGSTESASQGWRTRQGASALLQWQPGPHAELLAELHVAGLRTRQDTLQVNAGAGTGFEPGSVALFDGSRELRRVTWTDAPVTMLGFARDTLGRTRQLAITGYFDDDRGRWSADASHSRARDELFFSGPVLAGRAARFTHDLASRVPSTTLDAGLLDPAHLAFTSLAYRVRPFVGELTALRIDRTLHVDAGGLEQLAFGWRGAWRRANNGSGLVFGDVGLVGKNAAQLPDRTQPYPLRHFLDGHSVSIDQVIMPTLADARDPAGLRQAFGVSTPLPTDGAALGTWRIAERSDALYLQADGRHGAFDGHAGLRVVRTSLMARGAQSQPSSGGVVPRQDDAHTTDTLPSLVLRWRASQSLQWRAAWSRTITRPGFDQLSPSLTLLPNSVNAALNTGAAGNPALRAVRSSNVDLAVESAPGLPTAWSVTAFWRHVDGFIASASQPESHDGGVYQVTRPYNSDPARVRGAELAGQWFADEWLPGAGLRANYTLVASHTPDRRLGYEVPLQNLSRHSVNLIGSYERGPWSGRLAWNWRSRFLSGSTSGVGIGALPVYSRAYGWADGTLAWQSPGGLTLSLEGANLLRTLRLSDYGSATLPQSAWVNDRQWTLALSVSL</sequence>
<evidence type="ECO:0000256" key="4">
    <source>
        <dbReference type="ARBA" id="ARBA00023237"/>
    </source>
</evidence>
<organism evidence="8 9">
    <name type="scientific">Pelomonas cellulosilytica</name>
    <dbReference type="NCBI Taxonomy" id="2906762"/>
    <lineage>
        <taxon>Bacteria</taxon>
        <taxon>Pseudomonadati</taxon>
        <taxon>Pseudomonadota</taxon>
        <taxon>Betaproteobacteria</taxon>
        <taxon>Burkholderiales</taxon>
        <taxon>Sphaerotilaceae</taxon>
        <taxon>Roseateles</taxon>
    </lineage>
</organism>